<protein>
    <submittedName>
        <fullName evidence="1">Uncharacterized protein</fullName>
    </submittedName>
</protein>
<dbReference type="Proteomes" id="UP000319792">
    <property type="component" value="Unassembled WGS sequence"/>
</dbReference>
<gene>
    <name evidence="1" type="ORF">FK268_05395</name>
</gene>
<comment type="caution">
    <text evidence="1">The sequence shown here is derived from an EMBL/GenBank/DDBJ whole genome shotgun (WGS) entry which is preliminary data.</text>
</comment>
<sequence length="158" mass="17991">MIRRSGTWCLLEFHKQPGAQFLHAEHPLPDLDESILRPALHPGHGPLSMLGGSWPIPEQLLQSIAATHLPTVRFDNSRYSYDIEFGFEGAPDDTACPLGHPRYDLDADHAHRPYELLIAEPREFALGAKRPYYYDPDIRAYRWICDVCATPMGDPWRA</sequence>
<dbReference type="AlphaFoldDB" id="A0A5C5RNU4"/>
<name>A0A5C5RNU4_9ACTN</name>
<evidence type="ECO:0000313" key="2">
    <source>
        <dbReference type="Proteomes" id="UP000319792"/>
    </source>
</evidence>
<accession>A0A5C5RNU4</accession>
<reference evidence="1 2" key="2">
    <citation type="submission" date="2019-08" db="EMBL/GenBank/DDBJ databases">
        <title>Tsukamurella conjunctivitidis sp. nov., Tsukamurella assacharolytica sp. nov. and Tsukamurella sputae sp. nov. isolated from patients with conjunctivitis, bacteraemia (lymphoma) and respiratory infection (sputum) in Hong Kong.</title>
        <authorList>
            <person name="Fok K.M.N."/>
            <person name="Fong J.Y.H."/>
        </authorList>
    </citation>
    <scope>NUCLEOTIDE SEQUENCE [LARGE SCALE GENOMIC DNA]</scope>
    <source>
        <strain evidence="1 2">HKU70</strain>
    </source>
</reference>
<keyword evidence="2" id="KW-1185">Reference proteome</keyword>
<proteinExistence type="predicted"/>
<dbReference type="EMBL" id="VIGV01000002">
    <property type="protein sequence ID" value="TWS24686.1"/>
    <property type="molecule type" value="Genomic_DNA"/>
</dbReference>
<organism evidence="1 2">
    <name type="scientific">Tsukamurella sputi</name>
    <dbReference type="NCBI Taxonomy" id="2591848"/>
    <lineage>
        <taxon>Bacteria</taxon>
        <taxon>Bacillati</taxon>
        <taxon>Actinomycetota</taxon>
        <taxon>Actinomycetes</taxon>
        <taxon>Mycobacteriales</taxon>
        <taxon>Tsukamurellaceae</taxon>
        <taxon>Tsukamurella</taxon>
    </lineage>
</organism>
<evidence type="ECO:0000313" key="1">
    <source>
        <dbReference type="EMBL" id="TWS24686.1"/>
    </source>
</evidence>
<dbReference type="RefSeq" id="WP_146431986.1">
    <property type="nucleotide sequence ID" value="NZ_VIGV01000002.1"/>
</dbReference>
<reference evidence="1 2" key="1">
    <citation type="submission" date="2019-06" db="EMBL/GenBank/DDBJ databases">
        <authorList>
            <person name="Teng J.L.L."/>
            <person name="Lee H.H."/>
            <person name="Lau S.K.P."/>
            <person name="Woo P.C.Y."/>
        </authorList>
    </citation>
    <scope>NUCLEOTIDE SEQUENCE [LARGE SCALE GENOMIC DNA]</scope>
    <source>
        <strain evidence="1 2">HKU70</strain>
    </source>
</reference>